<evidence type="ECO:0000256" key="4">
    <source>
        <dbReference type="ARBA" id="ARBA00022989"/>
    </source>
</evidence>
<comment type="caution">
    <text evidence="8">The sequence shown here is derived from an EMBL/GenBank/DDBJ whole genome shotgun (WGS) entry which is preliminary data.</text>
</comment>
<dbReference type="AlphaFoldDB" id="A0A0F8VHB1"/>
<feature type="non-terminal residue" evidence="8">
    <location>
        <position position="1"/>
    </location>
</feature>
<evidence type="ECO:0000256" key="2">
    <source>
        <dbReference type="ARBA" id="ARBA00022475"/>
    </source>
</evidence>
<dbReference type="InterPro" id="IPR003838">
    <property type="entry name" value="ABC3_permease_C"/>
</dbReference>
<accession>A0A0F8VHB1</accession>
<keyword evidence="3 6" id="KW-0812">Transmembrane</keyword>
<evidence type="ECO:0000256" key="1">
    <source>
        <dbReference type="ARBA" id="ARBA00004651"/>
    </source>
</evidence>
<name>A0A0F8VHB1_9ZZZZ</name>
<keyword evidence="4 6" id="KW-1133">Transmembrane helix</keyword>
<evidence type="ECO:0000259" key="7">
    <source>
        <dbReference type="Pfam" id="PF02687"/>
    </source>
</evidence>
<evidence type="ECO:0000313" key="8">
    <source>
        <dbReference type="EMBL" id="KKK43747.1"/>
    </source>
</evidence>
<feature type="domain" description="ABC3 transporter permease C-terminal" evidence="7">
    <location>
        <begin position="1"/>
        <end position="36"/>
    </location>
</feature>
<evidence type="ECO:0000256" key="3">
    <source>
        <dbReference type="ARBA" id="ARBA00022692"/>
    </source>
</evidence>
<dbReference type="Pfam" id="PF02687">
    <property type="entry name" value="FtsX"/>
    <property type="match status" value="1"/>
</dbReference>
<comment type="subcellular location">
    <subcellularLocation>
        <location evidence="1">Cell membrane</location>
        <topology evidence="1">Multi-pass membrane protein</topology>
    </subcellularLocation>
</comment>
<evidence type="ECO:0000256" key="6">
    <source>
        <dbReference type="SAM" id="Phobius"/>
    </source>
</evidence>
<dbReference type="GO" id="GO:0005886">
    <property type="term" value="C:plasma membrane"/>
    <property type="evidence" value="ECO:0007669"/>
    <property type="project" value="UniProtKB-SubCell"/>
</dbReference>
<keyword evidence="2" id="KW-1003">Cell membrane</keyword>
<proteinExistence type="predicted"/>
<keyword evidence="5 6" id="KW-0472">Membrane</keyword>
<evidence type="ECO:0000256" key="5">
    <source>
        <dbReference type="ARBA" id="ARBA00023136"/>
    </source>
</evidence>
<feature type="transmembrane region" description="Helical" evidence="6">
    <location>
        <begin position="19"/>
        <end position="36"/>
    </location>
</feature>
<gene>
    <name evidence="8" type="ORF">LCGC14_3167960</name>
</gene>
<reference evidence="8" key="1">
    <citation type="journal article" date="2015" name="Nature">
        <title>Complex archaea that bridge the gap between prokaryotes and eukaryotes.</title>
        <authorList>
            <person name="Spang A."/>
            <person name="Saw J.H."/>
            <person name="Jorgensen S.L."/>
            <person name="Zaremba-Niedzwiedzka K."/>
            <person name="Martijn J."/>
            <person name="Lind A.E."/>
            <person name="van Eijk R."/>
            <person name="Schleper C."/>
            <person name="Guy L."/>
            <person name="Ettema T.J."/>
        </authorList>
    </citation>
    <scope>NUCLEOTIDE SEQUENCE</scope>
</reference>
<protein>
    <recommendedName>
        <fullName evidence="7">ABC3 transporter permease C-terminal domain-containing protein</fullName>
    </recommendedName>
</protein>
<dbReference type="EMBL" id="LAZR01070227">
    <property type="protein sequence ID" value="KKK43747.1"/>
    <property type="molecule type" value="Genomic_DNA"/>
</dbReference>
<organism evidence="8">
    <name type="scientific">marine sediment metagenome</name>
    <dbReference type="NCBI Taxonomy" id="412755"/>
    <lineage>
        <taxon>unclassified sequences</taxon>
        <taxon>metagenomes</taxon>
        <taxon>ecological metagenomes</taxon>
    </lineage>
</organism>
<sequence>HIGLMRAIGYSRGQVLRHYLVYGLVIGMIAAAVGVVDRVHGGAADMGPPAHPASAACFAQRDTHLDTSAGPLDIRLVDKEDKR</sequence>